<dbReference type="RefSeq" id="WP_265271000.1">
    <property type="nucleotide sequence ID" value="NZ_JANFAV010000019.1"/>
</dbReference>
<protein>
    <submittedName>
        <fullName evidence="1">STAS/SEC14 domain-containing protein</fullName>
    </submittedName>
</protein>
<evidence type="ECO:0000313" key="2">
    <source>
        <dbReference type="Proteomes" id="UP001165565"/>
    </source>
</evidence>
<comment type="caution">
    <text evidence="1">The sequence shown here is derived from an EMBL/GenBank/DDBJ whole genome shotgun (WGS) entry which is preliminary data.</text>
</comment>
<gene>
    <name evidence="1" type="ORF">NEE01_20230</name>
</gene>
<sequence length="119" mass="13081">MLTIDVADDGLVELVVDGAISREDYDRVVATLETQFATHRKVNVVEIVRAFGGIAPALWWQEVKWSFGDLDRFGRCAMVTDSGWIGPVARTLGAMLPIELRTFGTNELAAARAWARGSD</sequence>
<keyword evidence="2" id="KW-1185">Reference proteome</keyword>
<dbReference type="Pfam" id="PF11964">
    <property type="entry name" value="SpoIIAA-like"/>
    <property type="match status" value="1"/>
</dbReference>
<proteinExistence type="predicted"/>
<dbReference type="SUPFAM" id="SSF52091">
    <property type="entry name" value="SpoIIaa-like"/>
    <property type="match status" value="1"/>
</dbReference>
<dbReference type="EMBL" id="JANFAV010000019">
    <property type="protein sequence ID" value="MCW6537114.1"/>
    <property type="molecule type" value="Genomic_DNA"/>
</dbReference>
<dbReference type="AlphaFoldDB" id="A0AA41ZHM6"/>
<dbReference type="Gene3D" id="3.40.50.10600">
    <property type="entry name" value="SpoIIaa-like domains"/>
    <property type="match status" value="1"/>
</dbReference>
<dbReference type="InterPro" id="IPR036513">
    <property type="entry name" value="STAS_dom_sf"/>
</dbReference>
<reference evidence="1" key="1">
    <citation type="submission" date="2022-06" db="EMBL/GenBank/DDBJ databases">
        <title>Sphingomonas sp. nov. isolated from rhizosphere soil of tomato.</title>
        <authorList>
            <person name="Dong H."/>
            <person name="Gao R."/>
        </authorList>
    </citation>
    <scope>NUCLEOTIDE SEQUENCE</scope>
    <source>
        <strain evidence="1">MMSM24</strain>
    </source>
</reference>
<dbReference type="Proteomes" id="UP001165565">
    <property type="component" value="Unassembled WGS sequence"/>
</dbReference>
<accession>A0AA41ZHM6</accession>
<dbReference type="InterPro" id="IPR021866">
    <property type="entry name" value="SpoIIAA-like"/>
</dbReference>
<organism evidence="1 2">
    <name type="scientific">Sphingomonas lycopersici</name>
    <dbReference type="NCBI Taxonomy" id="2951807"/>
    <lineage>
        <taxon>Bacteria</taxon>
        <taxon>Pseudomonadati</taxon>
        <taxon>Pseudomonadota</taxon>
        <taxon>Alphaproteobacteria</taxon>
        <taxon>Sphingomonadales</taxon>
        <taxon>Sphingomonadaceae</taxon>
        <taxon>Sphingomonas</taxon>
    </lineage>
</organism>
<name>A0AA41ZHM6_9SPHN</name>
<dbReference type="InterPro" id="IPR038396">
    <property type="entry name" value="SpoIIAA-like_sf"/>
</dbReference>
<evidence type="ECO:0000313" key="1">
    <source>
        <dbReference type="EMBL" id="MCW6537114.1"/>
    </source>
</evidence>